<accession>A0ABU7TEM3</accession>
<comment type="caution">
    <text evidence="1">The sequence shown here is derived from an EMBL/GenBank/DDBJ whole genome shotgun (WGS) entry which is preliminary data.</text>
</comment>
<evidence type="ECO:0000313" key="1">
    <source>
        <dbReference type="EMBL" id="MEE7459101.1"/>
    </source>
</evidence>
<gene>
    <name evidence="1" type="ORF">MRSR164_20640</name>
</gene>
<dbReference type="PANTHER" id="PTHR21174:SF0">
    <property type="entry name" value="HD PHOSPHOHYDROLASE FAMILY PROTEIN-RELATED"/>
    <property type="match status" value="1"/>
</dbReference>
<dbReference type="Proteomes" id="UP001349262">
    <property type="component" value="Unassembled WGS sequence"/>
</dbReference>
<dbReference type="PIRSF" id="PIRSF035170">
    <property type="entry name" value="HD_phosphohydro"/>
    <property type="match status" value="1"/>
</dbReference>
<sequence length="218" mass="23420">MLVDASLRTRFAELWTRTADGADAQAAWRALQSGYGAVGRHYHGWSHVADLLAGHDAVRGMADFTGLDHDAVDLAIFFHDAVYDTGRNDNEARSAELLAAQAGEAAETDRVRAAEAMIRETAAHGPSADPATRLMLDLDLAVLGAPPPAYTAYAAAIRQEYAAVPDIAWRFGRGSVLERFLARSRLYQTDLFHDRLEANARANLAAEAAALQSGSSGI</sequence>
<dbReference type="SUPFAM" id="SSF109604">
    <property type="entry name" value="HD-domain/PDEase-like"/>
    <property type="match status" value="1"/>
</dbReference>
<organism evidence="1 2">
    <name type="scientific">Methylobacterium radiotolerans</name>
    <dbReference type="NCBI Taxonomy" id="31998"/>
    <lineage>
        <taxon>Bacteria</taxon>
        <taxon>Pseudomonadati</taxon>
        <taxon>Pseudomonadota</taxon>
        <taxon>Alphaproteobacteria</taxon>
        <taxon>Hyphomicrobiales</taxon>
        <taxon>Methylobacteriaceae</taxon>
        <taxon>Methylobacterium</taxon>
    </lineage>
</organism>
<protein>
    <recommendedName>
        <fullName evidence="3">Metal-dependent HD superfamily phosphohydrolase</fullName>
    </recommendedName>
</protein>
<evidence type="ECO:0008006" key="3">
    <source>
        <dbReference type="Google" id="ProtNLM"/>
    </source>
</evidence>
<evidence type="ECO:0000313" key="2">
    <source>
        <dbReference type="Proteomes" id="UP001349262"/>
    </source>
</evidence>
<reference evidence="1 2" key="1">
    <citation type="journal article" date="2012" name="Genet. Mol. Biol.">
        <title>Analysis of 16S rRNA and mxaF genes revealing insights into Methylobacterium niche-specific plant association.</title>
        <authorList>
            <person name="Dourado M.N."/>
            <person name="Andreote F.D."/>
            <person name="Dini-Andreote F."/>
            <person name="Conti R."/>
            <person name="Araujo J.M."/>
            <person name="Araujo W.L."/>
        </authorList>
    </citation>
    <scope>NUCLEOTIDE SEQUENCE [LARGE SCALE GENOMIC DNA]</scope>
    <source>
        <strain evidence="1 2">SR1.6/4</strain>
    </source>
</reference>
<keyword evidence="2" id="KW-1185">Reference proteome</keyword>
<dbReference type="PANTHER" id="PTHR21174">
    <property type="match status" value="1"/>
</dbReference>
<name>A0ABU7TEM3_9HYPH</name>
<dbReference type="EMBL" id="MLBY01000005">
    <property type="protein sequence ID" value="MEE7459101.1"/>
    <property type="molecule type" value="Genomic_DNA"/>
</dbReference>
<proteinExistence type="predicted"/>
<dbReference type="InterPro" id="IPR009218">
    <property type="entry name" value="HD_phosphohydro"/>
</dbReference>